<dbReference type="GO" id="GO:0016567">
    <property type="term" value="P:protein ubiquitination"/>
    <property type="evidence" value="ECO:0007669"/>
    <property type="project" value="UniProtKB-UniPathway"/>
</dbReference>
<sequence length="162" mass="18497">MGNTLQKPNERLEKKEGEEEEEEGNGSSFTCEIFIEPVQDDNTAKIERPGLYCKHNLDTFSCKPIIPASLFSKWCVVLCEDHVLGVERCYCPNSNCKALVVNECETNGTLTKAQCPSCKQWFCFQCKLKWHAGYRCEESSQLMERMNWARCPGCGHCVERVN</sequence>
<accession>A0A067EIL7</accession>
<keyword evidence="6" id="KW-0862">Zinc</keyword>
<evidence type="ECO:0000313" key="9">
    <source>
        <dbReference type="EMBL" id="KDO50746.1"/>
    </source>
</evidence>
<dbReference type="Pfam" id="PF01485">
    <property type="entry name" value="IBR"/>
    <property type="match status" value="1"/>
</dbReference>
<keyword evidence="10" id="KW-1185">Reference proteome</keyword>
<evidence type="ECO:0000256" key="2">
    <source>
        <dbReference type="ARBA" id="ARBA00004906"/>
    </source>
</evidence>
<evidence type="ECO:0000256" key="5">
    <source>
        <dbReference type="ARBA" id="ARBA00022786"/>
    </source>
</evidence>
<dbReference type="GO" id="GO:0008270">
    <property type="term" value="F:zinc ion binding"/>
    <property type="evidence" value="ECO:0007669"/>
    <property type="project" value="UniProtKB-KW"/>
</dbReference>
<evidence type="ECO:0000256" key="3">
    <source>
        <dbReference type="ARBA" id="ARBA00022723"/>
    </source>
</evidence>
<dbReference type="Proteomes" id="UP000027120">
    <property type="component" value="Unassembled WGS sequence"/>
</dbReference>
<dbReference type="GO" id="GO:0031624">
    <property type="term" value="F:ubiquitin conjugating enzyme binding"/>
    <property type="evidence" value="ECO:0000318"/>
    <property type="project" value="GO_Central"/>
</dbReference>
<keyword evidence="4" id="KW-0863">Zinc-finger</keyword>
<dbReference type="UniPathway" id="UPA00143"/>
<organism evidence="9 10">
    <name type="scientific">Citrus sinensis</name>
    <name type="common">Sweet orange</name>
    <name type="synonym">Citrus aurantium var. sinensis</name>
    <dbReference type="NCBI Taxonomy" id="2711"/>
    <lineage>
        <taxon>Eukaryota</taxon>
        <taxon>Viridiplantae</taxon>
        <taxon>Streptophyta</taxon>
        <taxon>Embryophyta</taxon>
        <taxon>Tracheophyta</taxon>
        <taxon>Spermatophyta</taxon>
        <taxon>Magnoliopsida</taxon>
        <taxon>eudicotyledons</taxon>
        <taxon>Gunneridae</taxon>
        <taxon>Pentapetalae</taxon>
        <taxon>rosids</taxon>
        <taxon>malvids</taxon>
        <taxon>Sapindales</taxon>
        <taxon>Rutaceae</taxon>
        <taxon>Aurantioideae</taxon>
        <taxon>Citrus</taxon>
    </lineage>
</organism>
<keyword evidence="3" id="KW-0479">Metal-binding</keyword>
<comment type="cofactor">
    <cofactor evidence="1">
        <name>Zn(2+)</name>
        <dbReference type="ChEBI" id="CHEBI:29105"/>
    </cofactor>
</comment>
<feature type="region of interest" description="Disordered" evidence="7">
    <location>
        <begin position="1"/>
        <end position="26"/>
    </location>
</feature>
<dbReference type="AlphaFoldDB" id="A0A067EIL7"/>
<dbReference type="EMBL" id="KK785071">
    <property type="protein sequence ID" value="KDO50746.1"/>
    <property type="molecule type" value="Genomic_DNA"/>
</dbReference>
<dbReference type="GO" id="GO:0006511">
    <property type="term" value="P:ubiquitin-dependent protein catabolic process"/>
    <property type="evidence" value="ECO:0000318"/>
    <property type="project" value="GO_Central"/>
</dbReference>
<dbReference type="GO" id="GO:0000151">
    <property type="term" value="C:ubiquitin ligase complex"/>
    <property type="evidence" value="ECO:0000318"/>
    <property type="project" value="GO_Central"/>
</dbReference>
<evidence type="ECO:0000256" key="6">
    <source>
        <dbReference type="ARBA" id="ARBA00022833"/>
    </source>
</evidence>
<evidence type="ECO:0000256" key="4">
    <source>
        <dbReference type="ARBA" id="ARBA00022771"/>
    </source>
</evidence>
<dbReference type="InterPro" id="IPR002867">
    <property type="entry name" value="IBR_dom"/>
</dbReference>
<evidence type="ECO:0000256" key="1">
    <source>
        <dbReference type="ARBA" id="ARBA00001947"/>
    </source>
</evidence>
<name>A0A067EIL7_CITSI</name>
<dbReference type="InterPro" id="IPR031127">
    <property type="entry name" value="E3_UB_ligase_RBR"/>
</dbReference>
<comment type="pathway">
    <text evidence="2">Protein modification; protein ubiquitination.</text>
</comment>
<protein>
    <recommendedName>
        <fullName evidence="8">IBR domain-containing protein</fullName>
    </recommendedName>
</protein>
<dbReference type="SUPFAM" id="SSF57850">
    <property type="entry name" value="RING/U-box"/>
    <property type="match status" value="1"/>
</dbReference>
<keyword evidence="5" id="KW-0833">Ubl conjugation pathway</keyword>
<gene>
    <name evidence="9" type="ORF">CISIN_1g037209mg</name>
</gene>
<reference evidence="9 10" key="1">
    <citation type="submission" date="2014-04" db="EMBL/GenBank/DDBJ databases">
        <authorList>
            <consortium name="International Citrus Genome Consortium"/>
            <person name="Gmitter F."/>
            <person name="Chen C."/>
            <person name="Farmerie W."/>
            <person name="Harkins T."/>
            <person name="Desany B."/>
            <person name="Mohiuddin M."/>
            <person name="Kodira C."/>
            <person name="Borodovsky M."/>
            <person name="Lomsadze A."/>
            <person name="Burns P."/>
            <person name="Jenkins J."/>
            <person name="Prochnik S."/>
            <person name="Shu S."/>
            <person name="Chapman J."/>
            <person name="Pitluck S."/>
            <person name="Schmutz J."/>
            <person name="Rokhsar D."/>
        </authorList>
    </citation>
    <scope>NUCLEOTIDE SEQUENCE</scope>
</reference>
<feature type="domain" description="IBR" evidence="8">
    <location>
        <begin position="72"/>
        <end position="136"/>
    </location>
</feature>
<feature type="compositionally biased region" description="Basic and acidic residues" evidence="7">
    <location>
        <begin position="8"/>
        <end position="17"/>
    </location>
</feature>
<dbReference type="SMART" id="SM00647">
    <property type="entry name" value="IBR"/>
    <property type="match status" value="1"/>
</dbReference>
<dbReference type="PANTHER" id="PTHR11685">
    <property type="entry name" value="RBR FAMILY RING FINGER AND IBR DOMAIN-CONTAINING"/>
    <property type="match status" value="1"/>
</dbReference>
<evidence type="ECO:0000259" key="8">
    <source>
        <dbReference type="SMART" id="SM00647"/>
    </source>
</evidence>
<dbReference type="GO" id="GO:0005737">
    <property type="term" value="C:cytoplasm"/>
    <property type="evidence" value="ECO:0000318"/>
    <property type="project" value="GO_Central"/>
</dbReference>
<dbReference type="GO" id="GO:0061630">
    <property type="term" value="F:ubiquitin protein ligase activity"/>
    <property type="evidence" value="ECO:0000318"/>
    <property type="project" value="GO_Central"/>
</dbReference>
<evidence type="ECO:0000256" key="7">
    <source>
        <dbReference type="SAM" id="MobiDB-lite"/>
    </source>
</evidence>
<dbReference type="STRING" id="2711.A0A067EIL7"/>
<evidence type="ECO:0000313" key="10">
    <source>
        <dbReference type="Proteomes" id="UP000027120"/>
    </source>
</evidence>
<proteinExistence type="predicted"/>